<accession>A0AA97CUZ2</accession>
<dbReference type="RefSeq" id="WP_420041742.1">
    <property type="nucleotide sequence ID" value="NZ_CP128986.1"/>
</dbReference>
<evidence type="ECO:0000313" key="2">
    <source>
        <dbReference type="EMBL" id="WOC12512.1"/>
    </source>
</evidence>
<dbReference type="PANTHER" id="PTHR34989:SF1">
    <property type="entry name" value="PROTEIN HDED"/>
    <property type="match status" value="1"/>
</dbReference>
<feature type="transmembrane region" description="Helical" evidence="1">
    <location>
        <begin position="77"/>
        <end position="96"/>
    </location>
</feature>
<sequence length="187" mass="19306">MTVNSAPSALPDAAVNAVRTFLITTSIVGIALGITALVWPGATLAVVAVLFGVSLVVTGLIRLFVAFATTAAPFGSRMLLAVFGGIVLAAGVLAILNPSESLTLLGIFIGVGWIFAGFQDLFGAKLSVYLVPRWLVIVSGIVSVAAGIAMIVLPAIWTLSTILWFIAIMLIAVSIVTLFALPAKRKA</sequence>
<name>A0AA97CUZ2_9ACTN</name>
<dbReference type="InterPro" id="IPR052712">
    <property type="entry name" value="Acid_resist_chaperone_HdeD"/>
</dbReference>
<protein>
    <recommendedName>
        <fullName evidence="3">DUF308 domain-containing protein</fullName>
    </recommendedName>
</protein>
<keyword evidence="1" id="KW-0812">Transmembrane</keyword>
<feature type="transmembrane region" description="Helical" evidence="1">
    <location>
        <begin position="134"/>
        <end position="156"/>
    </location>
</feature>
<keyword evidence="1" id="KW-1133">Transmembrane helix</keyword>
<keyword evidence="1" id="KW-0472">Membrane</keyword>
<reference evidence="2" key="1">
    <citation type="submission" date="2023-06" db="EMBL/GenBank/DDBJ databases">
        <title>Gordonia sp. nov. and Pseudochrobactrum sp. nov., two species isolated from the burying beetle Nicrophorus vespilloides.</title>
        <authorList>
            <person name="Poehlein A."/>
            <person name="Guzman J."/>
            <person name="Daniel R."/>
            <person name="Vilcinskas A."/>
        </authorList>
    </citation>
    <scope>NUCLEOTIDE SEQUENCE</scope>
    <source>
        <strain evidence="2">MP11Mi</strain>
    </source>
</reference>
<dbReference type="EMBL" id="CP128986">
    <property type="protein sequence ID" value="WOC12512.1"/>
    <property type="molecule type" value="Genomic_DNA"/>
</dbReference>
<dbReference type="PANTHER" id="PTHR34989">
    <property type="entry name" value="PROTEIN HDED"/>
    <property type="match status" value="1"/>
</dbReference>
<proteinExistence type="predicted"/>
<feature type="transmembrane region" description="Helical" evidence="1">
    <location>
        <begin position="21"/>
        <end position="39"/>
    </location>
</feature>
<dbReference type="Pfam" id="PF03729">
    <property type="entry name" value="DUF308"/>
    <property type="match status" value="2"/>
</dbReference>
<dbReference type="GO" id="GO:0005886">
    <property type="term" value="C:plasma membrane"/>
    <property type="evidence" value="ECO:0007669"/>
    <property type="project" value="TreeGrafter"/>
</dbReference>
<evidence type="ECO:0008006" key="3">
    <source>
        <dbReference type="Google" id="ProtNLM"/>
    </source>
</evidence>
<evidence type="ECO:0000256" key="1">
    <source>
        <dbReference type="SAM" id="Phobius"/>
    </source>
</evidence>
<gene>
    <name evidence="2" type="ORF">MP11Mi_16000</name>
</gene>
<dbReference type="InterPro" id="IPR005325">
    <property type="entry name" value="DUF308_memb"/>
</dbReference>
<dbReference type="AlphaFoldDB" id="A0AA97CUZ2"/>
<feature type="transmembrane region" description="Helical" evidence="1">
    <location>
        <begin position="162"/>
        <end position="181"/>
    </location>
</feature>
<feature type="transmembrane region" description="Helical" evidence="1">
    <location>
        <begin position="45"/>
        <end position="65"/>
    </location>
</feature>
<feature type="transmembrane region" description="Helical" evidence="1">
    <location>
        <begin position="102"/>
        <end position="122"/>
    </location>
</feature>
<organism evidence="2">
    <name type="scientific">Gordonia sp. MP11Mi</name>
    <dbReference type="NCBI Taxonomy" id="3022769"/>
    <lineage>
        <taxon>Bacteria</taxon>
        <taxon>Bacillati</taxon>
        <taxon>Actinomycetota</taxon>
        <taxon>Actinomycetes</taxon>
        <taxon>Mycobacteriales</taxon>
        <taxon>Gordoniaceae</taxon>
        <taxon>Gordonia</taxon>
    </lineage>
</organism>